<dbReference type="SUPFAM" id="SSF46955">
    <property type="entry name" value="Putative DNA-binding domain"/>
    <property type="match status" value="1"/>
</dbReference>
<dbReference type="Pfam" id="PF13411">
    <property type="entry name" value="MerR_1"/>
    <property type="match status" value="1"/>
</dbReference>
<dbReference type="PROSITE" id="PS50937">
    <property type="entry name" value="HTH_MERR_2"/>
    <property type="match status" value="1"/>
</dbReference>
<dbReference type="InterPro" id="IPR011256">
    <property type="entry name" value="Reg_factor_effector_dom_sf"/>
</dbReference>
<dbReference type="AlphaFoldDB" id="A0A1N6P2A0"/>
<evidence type="ECO:0000259" key="5">
    <source>
        <dbReference type="PROSITE" id="PS50937"/>
    </source>
</evidence>
<evidence type="ECO:0000256" key="2">
    <source>
        <dbReference type="ARBA" id="ARBA00023015"/>
    </source>
</evidence>
<proteinExistence type="predicted"/>
<gene>
    <name evidence="6" type="ORF">SAMN05518682_0901</name>
</gene>
<keyword evidence="3" id="KW-0238">DNA-binding</keyword>
<feature type="domain" description="HTH merR-type" evidence="5">
    <location>
        <begin position="3"/>
        <end position="72"/>
    </location>
</feature>
<dbReference type="EMBL" id="FTMI01000001">
    <property type="protein sequence ID" value="SIP98481.1"/>
    <property type="molecule type" value="Genomic_DNA"/>
</dbReference>
<dbReference type="CDD" id="cd00592">
    <property type="entry name" value="HTH_MerR-like"/>
    <property type="match status" value="1"/>
</dbReference>
<dbReference type="InterPro" id="IPR009061">
    <property type="entry name" value="DNA-bd_dom_put_sf"/>
</dbReference>
<dbReference type="Gene3D" id="3.20.80.10">
    <property type="entry name" value="Regulatory factor, effector binding domain"/>
    <property type="match status" value="1"/>
</dbReference>
<dbReference type="RefSeq" id="WP_076404001.1">
    <property type="nucleotide sequence ID" value="NZ_FTMI01000001.1"/>
</dbReference>
<name>A0A1N6P2A0_9MICO</name>
<dbReference type="GO" id="GO:0003700">
    <property type="term" value="F:DNA-binding transcription factor activity"/>
    <property type="evidence" value="ECO:0007669"/>
    <property type="project" value="InterPro"/>
</dbReference>
<keyword evidence="1" id="KW-0678">Repressor</keyword>
<accession>A0A1N6P2A0</accession>
<evidence type="ECO:0000256" key="1">
    <source>
        <dbReference type="ARBA" id="ARBA00022491"/>
    </source>
</evidence>
<evidence type="ECO:0000313" key="6">
    <source>
        <dbReference type="EMBL" id="SIP98481.1"/>
    </source>
</evidence>
<reference evidence="7" key="1">
    <citation type="submission" date="2017-01" db="EMBL/GenBank/DDBJ databases">
        <authorList>
            <person name="Varghese N."/>
            <person name="Submissions S."/>
        </authorList>
    </citation>
    <scope>NUCLEOTIDE SEQUENCE [LARGE SCALE GENOMIC DNA]</scope>
    <source>
        <strain evidence="7">3bp</strain>
    </source>
</reference>
<dbReference type="InterPro" id="IPR047057">
    <property type="entry name" value="MerR_fam"/>
</dbReference>
<keyword evidence="4" id="KW-0804">Transcription</keyword>
<dbReference type="PRINTS" id="PR00040">
    <property type="entry name" value="HTHMERR"/>
</dbReference>
<dbReference type="GO" id="GO:0003677">
    <property type="term" value="F:DNA binding"/>
    <property type="evidence" value="ECO:0007669"/>
    <property type="project" value="UniProtKB-KW"/>
</dbReference>
<keyword evidence="7" id="KW-1185">Reference proteome</keyword>
<protein>
    <submittedName>
        <fullName evidence="6">MerR HTH family regulatory protein</fullName>
    </submittedName>
</protein>
<dbReference type="PANTHER" id="PTHR30204:SF69">
    <property type="entry name" value="MERR-FAMILY TRANSCRIPTIONAL REGULATOR"/>
    <property type="match status" value="1"/>
</dbReference>
<keyword evidence="2" id="KW-0805">Transcription regulation</keyword>
<dbReference type="Proteomes" id="UP000186235">
    <property type="component" value="Unassembled WGS sequence"/>
</dbReference>
<dbReference type="InterPro" id="IPR000551">
    <property type="entry name" value="MerR-type_HTH_dom"/>
</dbReference>
<evidence type="ECO:0000313" key="7">
    <source>
        <dbReference type="Proteomes" id="UP000186235"/>
    </source>
</evidence>
<sequence>MDEYTTGQVARATGLSEKAVRMYVDRGLLDARRTSADGPRLLDGGQVERARLVRLLRGVGLSLAEVGDVLAAPDPVPAFDAVWSDRRSALAASLTAAEYVRSALVGAPRLDVVVHRRHVPERLVLGTERRATLAELPSVLPEATGAVFAVLRVADVPLAGHPYVELHERATEGYAARLTLRVPVPAPVRPPSGFALTTDDAHEEAYVALTAAEARDQERLVLVHDYLASGRALAGGVPAGDDREVYLPTWEAGGPGPVMEVAVPVAARRPGA</sequence>
<evidence type="ECO:0000256" key="4">
    <source>
        <dbReference type="ARBA" id="ARBA00023163"/>
    </source>
</evidence>
<dbReference type="Gene3D" id="1.10.1660.10">
    <property type="match status" value="1"/>
</dbReference>
<dbReference type="SMART" id="SM00422">
    <property type="entry name" value="HTH_MERR"/>
    <property type="match status" value="1"/>
</dbReference>
<evidence type="ECO:0000256" key="3">
    <source>
        <dbReference type="ARBA" id="ARBA00023125"/>
    </source>
</evidence>
<organism evidence="6 7">
    <name type="scientific">Cellulosimicrobium aquatile</name>
    <dbReference type="NCBI Taxonomy" id="1612203"/>
    <lineage>
        <taxon>Bacteria</taxon>
        <taxon>Bacillati</taxon>
        <taxon>Actinomycetota</taxon>
        <taxon>Actinomycetes</taxon>
        <taxon>Micrococcales</taxon>
        <taxon>Promicromonosporaceae</taxon>
        <taxon>Cellulosimicrobium</taxon>
    </lineage>
</organism>
<dbReference type="PANTHER" id="PTHR30204">
    <property type="entry name" value="REDOX-CYCLING DRUG-SENSING TRANSCRIPTIONAL ACTIVATOR SOXR"/>
    <property type="match status" value="1"/>
</dbReference>